<name>A0A9N9YTZ3_9HYPO</name>
<evidence type="ECO:0000313" key="1">
    <source>
        <dbReference type="EMBL" id="CAH0034589.1"/>
    </source>
</evidence>
<organism evidence="1 2">
    <name type="scientific">Clonostachys rhizophaga</name>
    <dbReference type="NCBI Taxonomy" id="160324"/>
    <lineage>
        <taxon>Eukaryota</taxon>
        <taxon>Fungi</taxon>
        <taxon>Dikarya</taxon>
        <taxon>Ascomycota</taxon>
        <taxon>Pezizomycotina</taxon>
        <taxon>Sordariomycetes</taxon>
        <taxon>Hypocreomycetidae</taxon>
        <taxon>Hypocreales</taxon>
        <taxon>Bionectriaceae</taxon>
        <taxon>Clonostachys</taxon>
    </lineage>
</organism>
<keyword evidence="2" id="KW-1185">Reference proteome</keyword>
<protein>
    <submittedName>
        <fullName evidence="1">Uncharacterized protein</fullName>
    </submittedName>
</protein>
<accession>A0A9N9YTZ3</accession>
<evidence type="ECO:0000313" key="2">
    <source>
        <dbReference type="Proteomes" id="UP000696573"/>
    </source>
</evidence>
<comment type="caution">
    <text evidence="1">The sequence shown here is derived from an EMBL/GenBank/DDBJ whole genome shotgun (WGS) entry which is preliminary data.</text>
</comment>
<reference evidence="1" key="1">
    <citation type="submission" date="2021-10" db="EMBL/GenBank/DDBJ databases">
        <authorList>
            <person name="Piombo E."/>
        </authorList>
    </citation>
    <scope>NUCLEOTIDE SEQUENCE</scope>
</reference>
<sequence length="408" mass="47040">MALFNEPSFEALQANTPNDPQFNVLNTAIFPTETDCLDQSQPRLTEFHQFSRFPTEIQLRILELTQSPKTKRLVTILLMKDPRVEEESQSSCPQNSLQRYRIRLPMNPGNPNNEYLYLDPENDTLYLDSFGVPPSTLVGFFHDLRAYDKQGSGLWNLAINMQCVEHLKFLHLTTPEILRPEEVRSFKQSLMTLEHLWFIHLLNKDNRYMGLPPAQRSSRLGSFTNYRRPVTHAMPLFPEASEFYIMPADPRLLKRSDFERVRFWKEYGPMGGLFWWESMETKFGMTAENESLPQREISYVIAVDATEDHTVCSQDCHDRCGEDVVRSISSLKTYLVREEHQAPCQIGSLEGIEKGQEVSVAGFWVFPIDVLDEQEPRHAGVPPDMDVVDFSNRSPALGVFYLPKGLIE</sequence>
<gene>
    <name evidence="1" type="ORF">CRHIZ90672A_00009341</name>
</gene>
<dbReference type="AlphaFoldDB" id="A0A9N9YTZ3"/>
<dbReference type="EMBL" id="CABFNQ020000750">
    <property type="protein sequence ID" value="CAH0034589.1"/>
    <property type="molecule type" value="Genomic_DNA"/>
</dbReference>
<dbReference type="Proteomes" id="UP000696573">
    <property type="component" value="Unassembled WGS sequence"/>
</dbReference>
<proteinExistence type="predicted"/>
<dbReference type="OrthoDB" id="3469466at2759"/>